<sequence length="223" mass="26220">MTFEQAHRDFLAQHLKKRKGERRGRLERGHREAEERFCRNVWWPALGHFNDLHPEYEVLDWRGLAYYCDFAWLTPSVKLIIEIKGFGPHVRDMDRQKYCNELNRETFLSAMGFQVVSFAYDDVANRPELCLTLLRMLLSRYRTQSPLLEDPPNLMEREIIRFACASSGPLRPIDVETQLRINHRTAVRTLQSLCRKGLFTPITGTSGKYVVRYELHPSAIMHL</sequence>
<evidence type="ECO:0000313" key="3">
    <source>
        <dbReference type="Proteomes" id="UP000665561"/>
    </source>
</evidence>
<dbReference type="EMBL" id="JAAAMV010000007">
    <property type="protein sequence ID" value="NBD24672.1"/>
    <property type="molecule type" value="Genomic_DNA"/>
</dbReference>
<evidence type="ECO:0000259" key="1">
    <source>
        <dbReference type="Pfam" id="PF04480"/>
    </source>
</evidence>
<evidence type="ECO:0000313" key="2">
    <source>
        <dbReference type="EMBL" id="NBD24672.1"/>
    </source>
</evidence>
<gene>
    <name evidence="2" type="ORF">GT019_12385</name>
</gene>
<dbReference type="Proteomes" id="UP000665561">
    <property type="component" value="Unassembled WGS sequence"/>
</dbReference>
<name>A0ABW9XQN5_9BACL</name>
<accession>A0ABW9XQN5</accession>
<keyword evidence="3" id="KW-1185">Reference proteome</keyword>
<protein>
    <submittedName>
        <fullName evidence="2">DUF559 domain-containing protein</fullName>
    </submittedName>
</protein>
<organism evidence="2 3">
    <name type="scientific">Paenibacillus glycinis</name>
    <dbReference type="NCBI Taxonomy" id="2697035"/>
    <lineage>
        <taxon>Bacteria</taxon>
        <taxon>Bacillati</taxon>
        <taxon>Bacillota</taxon>
        <taxon>Bacilli</taxon>
        <taxon>Bacillales</taxon>
        <taxon>Paenibacillaceae</taxon>
        <taxon>Paenibacillus</taxon>
    </lineage>
</organism>
<dbReference type="RefSeq" id="WP_161743457.1">
    <property type="nucleotide sequence ID" value="NZ_JAAAMV010000007.1"/>
</dbReference>
<dbReference type="Pfam" id="PF04480">
    <property type="entry name" value="DUF559"/>
    <property type="match status" value="1"/>
</dbReference>
<feature type="domain" description="DUF559" evidence="1">
    <location>
        <begin position="65"/>
        <end position="131"/>
    </location>
</feature>
<comment type="caution">
    <text evidence="2">The sequence shown here is derived from an EMBL/GenBank/DDBJ whole genome shotgun (WGS) entry which is preliminary data.</text>
</comment>
<reference evidence="2 3" key="1">
    <citation type="submission" date="2020-01" db="EMBL/GenBank/DDBJ databases">
        <title>Paenibacillus soybeanensis sp. nov. isolated from the nodules of soybean (Glycine max(L.) Merr).</title>
        <authorList>
            <person name="Wang H."/>
        </authorList>
    </citation>
    <scope>NUCLEOTIDE SEQUENCE [LARGE SCALE GENOMIC DNA]</scope>
    <source>
        <strain evidence="2 3">T1</strain>
    </source>
</reference>
<dbReference type="InterPro" id="IPR007569">
    <property type="entry name" value="DUF559"/>
</dbReference>
<proteinExistence type="predicted"/>